<reference evidence="5 6" key="1">
    <citation type="journal article" date="2015" name="Genome Announc.">
        <title>Draft Genome of the Euendolithic (true boring) Cyanobacterium Mastigocoleus testarum strain BC008.</title>
        <authorList>
            <person name="Guida B.S."/>
            <person name="Garcia-Pichel F."/>
        </authorList>
    </citation>
    <scope>NUCLEOTIDE SEQUENCE [LARGE SCALE GENOMIC DNA]</scope>
    <source>
        <strain evidence="5 6">BC008</strain>
    </source>
</reference>
<dbReference type="SMART" id="SM00220">
    <property type="entry name" value="S_TKc"/>
    <property type="match status" value="1"/>
</dbReference>
<dbReference type="AlphaFoldDB" id="A0A0V7ZFI4"/>
<dbReference type="RefSeq" id="WP_027843783.1">
    <property type="nucleotide sequence ID" value="NZ_LMTZ01000141.1"/>
</dbReference>
<dbReference type="EMBL" id="LMTZ01000142">
    <property type="protein sequence ID" value="KST63154.1"/>
    <property type="molecule type" value="Genomic_DNA"/>
</dbReference>
<keyword evidence="5" id="KW-0808">Transferase</keyword>
<proteinExistence type="predicted"/>
<accession>A0A0V7ZFI4</accession>
<dbReference type="InterPro" id="IPR000719">
    <property type="entry name" value="Prot_kinase_dom"/>
</dbReference>
<dbReference type="GO" id="GO:0005524">
    <property type="term" value="F:ATP binding"/>
    <property type="evidence" value="ECO:0007669"/>
    <property type="project" value="UniProtKB-UniRule"/>
</dbReference>
<dbReference type="Pfam" id="PF00069">
    <property type="entry name" value="Pkinase"/>
    <property type="match status" value="1"/>
</dbReference>
<feature type="binding site" evidence="1">
    <location>
        <position position="39"/>
    </location>
    <ligand>
        <name>ATP</name>
        <dbReference type="ChEBI" id="CHEBI:30616"/>
    </ligand>
</feature>
<sequence>MTILAGRYELTRKLGGGGFAITYVARDILQPNNPSCVVKQLRPNQAYPEVVDCFEKEAATLSKLGMHPQIPQLLNHFREGPSLYIVQEFIDGQNLSQEISPGRRLSEGYVIKFLKEVLEVLSFIHRYGVIHRDIKPQNLVRNADGRIFLIDFGAVKEIGSLLVDTQGQVASSVIIGTPGYMSSEQSLGRPCLASDIYALGMTAIQALTGILPSKLEENPETGEIIWRNQARVSRRFGEIINTMVRRHHSLRYSSARDALKALSSDLNDHQVSIPSLPLSGKGKYLSRRKTLEVLGLAGGGFLLAVGGQTIIRANSERNKKVAQTASKPKESTAKIPPKAFPQLTPTANNKGFNLETFDFEVVTVNSRGEVTNRRPARTRCFAEKLGNGLILEMVEIPGGEFRMGSPQTEEGRRNDEAPLHHVKVAPFFMGKFQVTQEQYKKIIGENPSDFKGVRRPVDRVNWHKAVEFCEKLTQMTGKTYRLPSEVEWEYACRAGTTTPFHFGETIHAKLANYDSTKTYASGPRSKHVQGTTPVGSFLPNAFGLYDMHGNVWEWCQDTWHANYEKAPTDSRPWISKPDSFRVVRGGSWNVAPEKCRSAARDLRKPDIFGYTCGFRVVCDRDYVLN</sequence>
<feature type="region of interest" description="Disordered" evidence="2">
    <location>
        <begin position="319"/>
        <end position="347"/>
    </location>
</feature>
<dbReference type="Pfam" id="PF03781">
    <property type="entry name" value="FGE-sulfatase"/>
    <property type="match status" value="1"/>
</dbReference>
<organism evidence="5 6">
    <name type="scientific">Mastigocoleus testarum BC008</name>
    <dbReference type="NCBI Taxonomy" id="371196"/>
    <lineage>
        <taxon>Bacteria</taxon>
        <taxon>Bacillati</taxon>
        <taxon>Cyanobacteriota</taxon>
        <taxon>Cyanophyceae</taxon>
        <taxon>Nostocales</taxon>
        <taxon>Hapalosiphonaceae</taxon>
        <taxon>Mastigocoleus</taxon>
    </lineage>
</organism>
<dbReference type="OrthoDB" id="9801841at2"/>
<dbReference type="EMBL" id="LMTZ01000141">
    <property type="protein sequence ID" value="KST63201.1"/>
    <property type="molecule type" value="Genomic_DNA"/>
</dbReference>
<name>A0A0V7ZFI4_9CYAN</name>
<dbReference type="Gene3D" id="1.10.510.10">
    <property type="entry name" value="Transferase(Phosphotransferase) domain 1"/>
    <property type="match status" value="1"/>
</dbReference>
<dbReference type="InterPro" id="IPR042095">
    <property type="entry name" value="SUMF_sf"/>
</dbReference>
<dbReference type="GO" id="GO:0120147">
    <property type="term" value="F:formylglycine-generating oxidase activity"/>
    <property type="evidence" value="ECO:0007669"/>
    <property type="project" value="TreeGrafter"/>
</dbReference>
<dbReference type="SUPFAM" id="SSF56436">
    <property type="entry name" value="C-type lectin-like"/>
    <property type="match status" value="1"/>
</dbReference>
<keyword evidence="5" id="KW-0418">Kinase</keyword>
<dbReference type="CDD" id="cd14014">
    <property type="entry name" value="STKc_PknB_like"/>
    <property type="match status" value="1"/>
</dbReference>
<keyword evidence="1" id="KW-0067">ATP-binding</keyword>
<comment type="caution">
    <text evidence="5">The sequence shown here is derived from an EMBL/GenBank/DDBJ whole genome shotgun (WGS) entry which is preliminary data.</text>
</comment>
<evidence type="ECO:0000259" key="3">
    <source>
        <dbReference type="PROSITE" id="PS50011"/>
    </source>
</evidence>
<dbReference type="Gene3D" id="3.90.1580.10">
    <property type="entry name" value="paralog of FGE (formylglycine-generating enzyme)"/>
    <property type="match status" value="1"/>
</dbReference>
<keyword evidence="6" id="KW-1185">Reference proteome</keyword>
<dbReference type="InterPro" id="IPR016187">
    <property type="entry name" value="CTDL_fold"/>
</dbReference>
<protein>
    <submittedName>
        <fullName evidence="5">Protein kinase</fullName>
    </submittedName>
</protein>
<feature type="domain" description="Protein kinase" evidence="3">
    <location>
        <begin position="8"/>
        <end position="272"/>
    </location>
</feature>
<dbReference type="GO" id="GO:0004672">
    <property type="term" value="F:protein kinase activity"/>
    <property type="evidence" value="ECO:0007669"/>
    <property type="project" value="InterPro"/>
</dbReference>
<dbReference type="InterPro" id="IPR005532">
    <property type="entry name" value="SUMF_dom"/>
</dbReference>
<evidence type="ECO:0000313" key="6">
    <source>
        <dbReference type="Proteomes" id="UP000053372"/>
    </source>
</evidence>
<dbReference type="PROSITE" id="PS50011">
    <property type="entry name" value="PROTEIN_KINASE_DOM"/>
    <property type="match status" value="1"/>
</dbReference>
<dbReference type="SUPFAM" id="SSF56112">
    <property type="entry name" value="Protein kinase-like (PK-like)"/>
    <property type="match status" value="1"/>
</dbReference>
<evidence type="ECO:0000256" key="1">
    <source>
        <dbReference type="PROSITE-ProRule" id="PRU10141"/>
    </source>
</evidence>
<dbReference type="PANTHER" id="PTHR23150:SF19">
    <property type="entry name" value="FORMYLGLYCINE-GENERATING ENZYME"/>
    <property type="match status" value="1"/>
</dbReference>
<evidence type="ECO:0000256" key="2">
    <source>
        <dbReference type="SAM" id="MobiDB-lite"/>
    </source>
</evidence>
<dbReference type="InterPro" id="IPR051043">
    <property type="entry name" value="Sulfatase_Mod_Factor_Kinase"/>
</dbReference>
<dbReference type="InterPro" id="IPR017441">
    <property type="entry name" value="Protein_kinase_ATP_BS"/>
</dbReference>
<gene>
    <name evidence="4" type="ORF">BC008_12685</name>
    <name evidence="5" type="ORF">BC008_12910</name>
</gene>
<evidence type="ECO:0000313" key="5">
    <source>
        <dbReference type="EMBL" id="KST63201.1"/>
    </source>
</evidence>
<dbReference type="InterPro" id="IPR011009">
    <property type="entry name" value="Kinase-like_dom_sf"/>
</dbReference>
<dbReference type="PROSITE" id="PS00107">
    <property type="entry name" value="PROTEIN_KINASE_ATP"/>
    <property type="match status" value="1"/>
</dbReference>
<evidence type="ECO:0000313" key="4">
    <source>
        <dbReference type="EMBL" id="KST63154.1"/>
    </source>
</evidence>
<keyword evidence="1" id="KW-0547">Nucleotide-binding</keyword>
<dbReference type="PANTHER" id="PTHR23150">
    <property type="entry name" value="SULFATASE MODIFYING FACTOR 1, 2"/>
    <property type="match status" value="1"/>
</dbReference>
<dbReference type="Proteomes" id="UP000053372">
    <property type="component" value="Unassembled WGS sequence"/>
</dbReference>